<evidence type="ECO:0000259" key="1">
    <source>
        <dbReference type="Pfam" id="PF00535"/>
    </source>
</evidence>
<dbReference type="InterPro" id="IPR001173">
    <property type="entry name" value="Glyco_trans_2-like"/>
</dbReference>
<dbReference type="Gene3D" id="3.90.550.10">
    <property type="entry name" value="Spore Coat Polysaccharide Biosynthesis Protein SpsA, Chain A"/>
    <property type="match status" value="1"/>
</dbReference>
<keyword evidence="2" id="KW-0808">Transferase</keyword>
<accession>A0A9X1S1V0</accession>
<dbReference type="PANTHER" id="PTHR22916">
    <property type="entry name" value="GLYCOSYLTRANSFERASE"/>
    <property type="match status" value="1"/>
</dbReference>
<dbReference type="EC" id="2.4.-.-" evidence="2"/>
<dbReference type="Pfam" id="PF00535">
    <property type="entry name" value="Glycos_transf_2"/>
    <property type="match status" value="1"/>
</dbReference>
<gene>
    <name evidence="2" type="ORF">KEC57_00125</name>
</gene>
<keyword evidence="2" id="KW-0328">Glycosyltransferase</keyword>
<dbReference type="EMBL" id="JAGTTN010000001">
    <property type="protein sequence ID" value="MCC2030585.1"/>
    <property type="molecule type" value="Genomic_DNA"/>
</dbReference>
<organism evidence="2 3">
    <name type="scientific">Microbacterium allomyrinae</name>
    <dbReference type="NCBI Taxonomy" id="2830666"/>
    <lineage>
        <taxon>Bacteria</taxon>
        <taxon>Bacillati</taxon>
        <taxon>Actinomycetota</taxon>
        <taxon>Actinomycetes</taxon>
        <taxon>Micrococcales</taxon>
        <taxon>Microbacteriaceae</taxon>
        <taxon>Microbacterium</taxon>
    </lineage>
</organism>
<evidence type="ECO:0000313" key="3">
    <source>
        <dbReference type="Proteomes" id="UP001139354"/>
    </source>
</evidence>
<dbReference type="Proteomes" id="UP001139354">
    <property type="component" value="Unassembled WGS sequence"/>
</dbReference>
<comment type="caution">
    <text evidence="2">The sequence shown here is derived from an EMBL/GenBank/DDBJ whole genome shotgun (WGS) entry which is preliminary data.</text>
</comment>
<dbReference type="RefSeq" id="WP_229383643.1">
    <property type="nucleotide sequence ID" value="NZ_JAGTTN010000001.1"/>
</dbReference>
<dbReference type="InterPro" id="IPR029044">
    <property type="entry name" value="Nucleotide-diphossugar_trans"/>
</dbReference>
<proteinExistence type="predicted"/>
<dbReference type="CDD" id="cd00761">
    <property type="entry name" value="Glyco_tranf_GTA_type"/>
    <property type="match status" value="1"/>
</dbReference>
<evidence type="ECO:0000313" key="2">
    <source>
        <dbReference type="EMBL" id="MCC2030585.1"/>
    </source>
</evidence>
<dbReference type="PANTHER" id="PTHR22916:SF3">
    <property type="entry name" value="UDP-GLCNAC:BETAGAL BETA-1,3-N-ACETYLGLUCOSAMINYLTRANSFERASE-LIKE PROTEIN 1"/>
    <property type="match status" value="1"/>
</dbReference>
<reference evidence="2" key="1">
    <citation type="submission" date="2021-04" db="EMBL/GenBank/DDBJ databases">
        <title>Microbacterium tenobrionis sp. nov. and Microbacterium allomyrinae sp. nov., isolated from larvae of Tenobrio molitor and Allomyrina dichotoma, respectively.</title>
        <authorList>
            <person name="Lee S.D."/>
        </authorList>
    </citation>
    <scope>NUCLEOTIDE SEQUENCE</scope>
    <source>
        <strain evidence="2">BWT-G7</strain>
    </source>
</reference>
<dbReference type="SUPFAM" id="SSF53448">
    <property type="entry name" value="Nucleotide-diphospho-sugar transferases"/>
    <property type="match status" value="1"/>
</dbReference>
<protein>
    <submittedName>
        <fullName evidence="2">Glycosyltransferase</fullName>
        <ecNumber evidence="2">2.4.-.-</ecNumber>
    </submittedName>
</protein>
<sequence>MVTVIVPGYDVAEYAREALDSLRSQTLRDWVAVLIDDASGDETGAIFDAAAVEDARFRVVHHPERRGLGAARNTGLDLVSTPFVAFLDADDRMTPRALELLVDTVVASGSDFALGAYVRLRPDSAGGYTAGEVQPWVAAATVPARSRATLEDHPEATGNIVAWSKVSRADLWQRDGLRFPVGKVYEDQIVAQQMYTRARSFDVIPDVVVEWRERADGSSITQHKSELPVLRDYLEALAGGIAVLDTAGHLRAAASRVRLILAMDLPPLVELARDHPDDAYRRAVGEFARELWARIDASAFEDGLRDEPGDDGPDHRVTTLTAARLW</sequence>
<dbReference type="GO" id="GO:0016758">
    <property type="term" value="F:hexosyltransferase activity"/>
    <property type="evidence" value="ECO:0007669"/>
    <property type="project" value="UniProtKB-ARBA"/>
</dbReference>
<keyword evidence="3" id="KW-1185">Reference proteome</keyword>
<feature type="domain" description="Glycosyltransferase 2-like" evidence="1">
    <location>
        <begin position="3"/>
        <end position="120"/>
    </location>
</feature>
<name>A0A9X1S1V0_9MICO</name>
<dbReference type="AlphaFoldDB" id="A0A9X1S1V0"/>